<feature type="region of interest" description="Disordered" evidence="5">
    <location>
        <begin position="1160"/>
        <end position="1229"/>
    </location>
</feature>
<feature type="compositionally biased region" description="Polar residues" evidence="5">
    <location>
        <begin position="618"/>
        <end position="641"/>
    </location>
</feature>
<evidence type="ECO:0000313" key="10">
    <source>
        <dbReference type="EMBL" id="KAJ5104836.1"/>
    </source>
</evidence>
<feature type="compositionally biased region" description="Polar residues" evidence="5">
    <location>
        <begin position="527"/>
        <end position="536"/>
    </location>
</feature>
<dbReference type="Proteomes" id="UP001141434">
    <property type="component" value="Unassembled WGS sequence"/>
</dbReference>
<evidence type="ECO:0000256" key="2">
    <source>
        <dbReference type="ARBA" id="ARBA00022692"/>
    </source>
</evidence>
<feature type="compositionally biased region" description="Basic and acidic residues" evidence="5">
    <location>
        <begin position="577"/>
        <end position="586"/>
    </location>
</feature>
<dbReference type="EMBL" id="JAPMSZ010000004">
    <property type="protein sequence ID" value="KAJ5104836.1"/>
    <property type="molecule type" value="Genomic_DNA"/>
</dbReference>
<evidence type="ECO:0000256" key="4">
    <source>
        <dbReference type="ARBA" id="ARBA00023136"/>
    </source>
</evidence>
<protein>
    <recommendedName>
        <fullName evidence="12">Ras modification protein ERF4</fullName>
    </recommendedName>
</protein>
<feature type="compositionally biased region" description="Polar residues" evidence="5">
    <location>
        <begin position="1276"/>
        <end position="1294"/>
    </location>
</feature>
<keyword evidence="11" id="KW-1185">Reference proteome</keyword>
<gene>
    <name evidence="10" type="ORF">NUU61_002183</name>
</gene>
<name>A0A9W9KGD9_9EURO</name>
<feature type="compositionally biased region" description="Low complexity" evidence="5">
    <location>
        <begin position="44"/>
        <end position="72"/>
    </location>
</feature>
<sequence length="1476" mass="161231">MRWSSLLTWALFLFFFVGVFGAPVADSGQRDIDTVPTLEPRQQSDTTSTTTDTRSNAASTTTSNVSTETTADSTVSNTHSAPSPSTTIPSLDGSSASSDKDPKNDTKPKYSGGLPIQPEITPAWGVGGIILLLLGATLAFIGVRKKWAHIFLSTAFLAALGVTVLIVYVMNPPVSNAVQGGYLIAVFFTGAIFGGLALVFKEITEGLGCLLGGFCLGMWFLTLRSGGLVSSSGPKVGLIVAFAVGFYCLSFSHYTRSYGLIACTAFSGATALVLGIDCYSKAGLKEFWLYIWDLNEDVFPSDTYTYPVTRNIRVEIAVIIIVAASGVISQLRLWKVIKERRAKEENSRKEDEKKNDEAEAEVGRQLKEKNVKERAEWENVYGHGHSGKTPSLSETAVAEDSRRGSDGYGSSDIEKRGEFEIKEMTSPDDSVGASAYETSQDSGNQDVPDTPVAEQDEQYCDVQPSDDGSQHLEAEMPRATTPVPSNTAGPTHLQDDRSEHGAVFGSEAGALRSRCFSDNSLKRMSWQNREGANVTDSQHEDTLAVPEDTNSSVAGVVDELHDVSTGCASITPSVHNQTKDNDREESVDNEESQEGKSAPEETKQAEIPAQPDPEAIPQTAQETRNEASSQAAENDQSLSQRNSHHRKPDNDTAPEKENEISAGLNQPAESAPKKSEDLDVEEPRSKDAVPDAVDTAAKNKSLTKDNTPKQLPSAVDAKSGAEKTQEQQRPSKETEKETERKEKMRLDTSTVQSIPEQTSRIIHSYRTNEWAKNLADAETPDAEPIYLESELQDDSEDLTEAQEAATPVDMDLLLQTPFNAQPPPAVNRPEFMDQSTTSPKITRRHSGIPSPAPSADVPRSRPRRSAQSTNKVQPPQALCRTSSASKKVPHVAPGLSLPEQDDAAASTRRRSAPFLTITAPQESSENTNSPRWSGPPPLLAVRENMVRNRMSSTSLRYDPWTSRNQSWHSLAEPSPLTSPTLLSIPQERDEEQEETSQSQVDDDEDDIPLSKRRVMLQRQTIHSPSSTTIQSVEPIRSPSSADADSGRSAAVMAAWRHSVREDISQRRDPLALSPRRRWGLRVLNDQGACGGDAADAGFGESEDYSFGFRATSAPVEATASFARAQRRQCAPLAGPTSFPALLRPPAVRLANPVNHVPRITPIAVPPPHHSDESLPLAQRDSRPLLSVPEKRRSRLTPSPSSLVVERSQGETESGRTSIALPRGQRRSEPSFPADMAAAFAGSAAREVENLRPPEEVHLAQDGSRRRDDDRPRHVQSHTSLRSQSQIASVPSHTGQPPPDIAEELAWGPAHPCFPHLNPHVPVGSQEHHTTRVIRIRRDWMIKGDLAPTFSNLYPEILDPLLSEQEFRKVIATVNDGIVKAFDPYSLRNWFDGAMGLLTGWVWDDLNAPGVKNQLQHVEKWLENWNREVGAKDGVYIWSLRRTAYMSLDIQIPDPKVGIVPSEGPSLPNTRPSTGAG</sequence>
<feature type="region of interest" description="Disordered" evidence="5">
    <location>
        <begin position="1245"/>
        <end position="1304"/>
    </location>
</feature>
<feature type="domain" description="TM7S3/TM198-like" evidence="9">
    <location>
        <begin position="128"/>
        <end position="331"/>
    </location>
</feature>
<feature type="chain" id="PRO_5040776823" description="Ras modification protein ERF4" evidence="7">
    <location>
        <begin position="22"/>
        <end position="1476"/>
    </location>
</feature>
<feature type="transmembrane region" description="Helical" evidence="6">
    <location>
        <begin position="207"/>
        <end position="226"/>
    </location>
</feature>
<evidence type="ECO:0000256" key="5">
    <source>
        <dbReference type="SAM" id="MobiDB-lite"/>
    </source>
</evidence>
<feature type="compositionally biased region" description="Basic and acidic residues" evidence="5">
    <location>
        <begin position="1245"/>
        <end position="1272"/>
    </location>
</feature>
<feature type="compositionally biased region" description="Polar residues" evidence="5">
    <location>
        <begin position="865"/>
        <end position="885"/>
    </location>
</feature>
<evidence type="ECO:0000256" key="6">
    <source>
        <dbReference type="SAM" id="Phobius"/>
    </source>
</evidence>
<dbReference type="GO" id="GO:0016020">
    <property type="term" value="C:membrane"/>
    <property type="evidence" value="ECO:0007669"/>
    <property type="project" value="UniProtKB-SubCell"/>
</dbReference>
<dbReference type="PANTHER" id="PTHR39469:SF1">
    <property type="entry name" value="DUF4203 DOMAIN-CONTAINING PROTEIN"/>
    <property type="match status" value="1"/>
</dbReference>
<feature type="compositionally biased region" description="Basic and acidic residues" evidence="5">
    <location>
        <begin position="98"/>
        <end position="108"/>
    </location>
</feature>
<feature type="region of interest" description="Disordered" evidence="5">
    <location>
        <begin position="816"/>
        <end position="1048"/>
    </location>
</feature>
<feature type="region of interest" description="Disordered" evidence="5">
    <location>
        <begin position="527"/>
        <end position="760"/>
    </location>
</feature>
<feature type="compositionally biased region" description="Acidic residues" evidence="5">
    <location>
        <begin position="988"/>
        <end position="1007"/>
    </location>
</feature>
<feature type="region of interest" description="Disordered" evidence="5">
    <location>
        <begin position="344"/>
        <end position="514"/>
    </location>
</feature>
<dbReference type="OrthoDB" id="5377273at2759"/>
<feature type="compositionally biased region" description="Basic and acidic residues" evidence="5">
    <location>
        <begin position="412"/>
        <end position="425"/>
    </location>
</feature>
<evidence type="ECO:0000259" key="9">
    <source>
        <dbReference type="Pfam" id="PF13886"/>
    </source>
</evidence>
<evidence type="ECO:0000256" key="7">
    <source>
        <dbReference type="SAM" id="SignalP"/>
    </source>
</evidence>
<keyword evidence="3 6" id="KW-1133">Transmembrane helix</keyword>
<reference evidence="10" key="1">
    <citation type="submission" date="2022-11" db="EMBL/GenBank/DDBJ databases">
        <authorList>
            <person name="Petersen C."/>
        </authorList>
    </citation>
    <scope>NUCLEOTIDE SEQUENCE</scope>
    <source>
        <strain evidence="10">IBT 34128</strain>
    </source>
</reference>
<dbReference type="PANTHER" id="PTHR39469">
    <property type="entry name" value="CHROMOSOME 1, WHOLE GENOME SHOTGUN SEQUENCE"/>
    <property type="match status" value="1"/>
</dbReference>
<comment type="caution">
    <text evidence="10">The sequence shown here is derived from an EMBL/GenBank/DDBJ whole genome shotgun (WGS) entry which is preliminary data.</text>
</comment>
<feature type="compositionally biased region" description="Acidic residues" evidence="5">
    <location>
        <begin position="790"/>
        <end position="800"/>
    </location>
</feature>
<feature type="compositionally biased region" description="Polar residues" evidence="5">
    <location>
        <begin position="436"/>
        <end position="447"/>
    </location>
</feature>
<feature type="compositionally biased region" description="Basic and acidic residues" evidence="5">
    <location>
        <begin position="648"/>
        <end position="659"/>
    </location>
</feature>
<feature type="transmembrane region" description="Helical" evidence="6">
    <location>
        <begin position="232"/>
        <end position="251"/>
    </location>
</feature>
<reference evidence="10" key="2">
    <citation type="journal article" date="2023" name="IMA Fungus">
        <title>Comparative genomic study of the Penicillium genus elucidates a diverse pangenome and 15 lateral gene transfer events.</title>
        <authorList>
            <person name="Petersen C."/>
            <person name="Sorensen T."/>
            <person name="Nielsen M.R."/>
            <person name="Sondergaard T.E."/>
            <person name="Sorensen J.L."/>
            <person name="Fitzpatrick D.A."/>
            <person name="Frisvad J.C."/>
            <person name="Nielsen K.L."/>
        </authorList>
    </citation>
    <scope>NUCLEOTIDE SEQUENCE</scope>
    <source>
        <strain evidence="10">IBT 34128</strain>
    </source>
</reference>
<feature type="compositionally biased region" description="Basic and acidic residues" evidence="5">
    <location>
        <begin position="719"/>
        <end position="746"/>
    </location>
</feature>
<feature type="signal peptide" evidence="7">
    <location>
        <begin position="1"/>
        <end position="21"/>
    </location>
</feature>
<feature type="compositionally biased region" description="Polar residues" evidence="5">
    <location>
        <begin position="918"/>
        <end position="931"/>
    </location>
</feature>
<feature type="compositionally biased region" description="Polar residues" evidence="5">
    <location>
        <begin position="1017"/>
        <end position="1031"/>
    </location>
</feature>
<feature type="compositionally biased region" description="Basic and acidic residues" evidence="5">
    <location>
        <begin position="671"/>
        <end position="689"/>
    </location>
</feature>
<feature type="compositionally biased region" description="Polar residues" evidence="5">
    <location>
        <begin position="566"/>
        <end position="576"/>
    </location>
</feature>
<evidence type="ECO:0000259" key="8">
    <source>
        <dbReference type="Pfam" id="PF10256"/>
    </source>
</evidence>
<evidence type="ECO:0000256" key="1">
    <source>
        <dbReference type="ARBA" id="ARBA00004141"/>
    </source>
</evidence>
<feature type="compositionally biased region" description="Polar residues" evidence="5">
    <location>
        <begin position="73"/>
        <end position="97"/>
    </location>
</feature>
<dbReference type="GeneID" id="81391933"/>
<feature type="transmembrane region" description="Helical" evidence="6">
    <location>
        <begin position="182"/>
        <end position="200"/>
    </location>
</feature>
<dbReference type="Pfam" id="PF10256">
    <property type="entry name" value="Erf4"/>
    <property type="match status" value="1"/>
</dbReference>
<feature type="compositionally biased region" description="Polar residues" evidence="5">
    <location>
        <begin position="747"/>
        <end position="760"/>
    </location>
</feature>
<feature type="transmembrane region" description="Helical" evidence="6">
    <location>
        <begin position="150"/>
        <end position="170"/>
    </location>
</feature>
<feature type="transmembrane region" description="Helical" evidence="6">
    <location>
        <begin position="123"/>
        <end position="143"/>
    </location>
</feature>
<dbReference type="RefSeq" id="XP_056513832.1">
    <property type="nucleotide sequence ID" value="XM_056652765.1"/>
</dbReference>
<keyword evidence="4 6" id="KW-0472">Membrane</keyword>
<keyword evidence="2 6" id="KW-0812">Transmembrane</keyword>
<evidence type="ECO:0008006" key="12">
    <source>
        <dbReference type="Google" id="ProtNLM"/>
    </source>
</evidence>
<proteinExistence type="predicted"/>
<accession>A0A9W9KGD9</accession>
<feature type="domain" description="Golgin subfamily A member 7/ERF4" evidence="8">
    <location>
        <begin position="1332"/>
        <end position="1448"/>
    </location>
</feature>
<dbReference type="Pfam" id="PF13886">
    <property type="entry name" value="TM7S3_TM198"/>
    <property type="match status" value="1"/>
</dbReference>
<comment type="subcellular location">
    <subcellularLocation>
        <location evidence="1">Membrane</location>
        <topology evidence="1">Multi-pass membrane protein</topology>
    </subcellularLocation>
</comment>
<dbReference type="InterPro" id="IPR019383">
    <property type="entry name" value="Golgin_A_7/ERF4"/>
</dbReference>
<evidence type="ECO:0000256" key="3">
    <source>
        <dbReference type="ARBA" id="ARBA00022989"/>
    </source>
</evidence>
<feature type="region of interest" description="Disordered" evidence="5">
    <location>
        <begin position="26"/>
        <end position="114"/>
    </location>
</feature>
<feature type="compositionally biased region" description="Polar residues" evidence="5">
    <location>
        <begin position="949"/>
        <end position="968"/>
    </location>
</feature>
<feature type="compositionally biased region" description="Low complexity" evidence="5">
    <location>
        <begin position="1036"/>
        <end position="1048"/>
    </location>
</feature>
<feature type="compositionally biased region" description="Basic and acidic residues" evidence="5">
    <location>
        <begin position="593"/>
        <end position="604"/>
    </location>
</feature>
<feature type="compositionally biased region" description="Basic and acidic residues" evidence="5">
    <location>
        <begin position="344"/>
        <end position="377"/>
    </location>
</feature>
<organism evidence="10 11">
    <name type="scientific">Penicillium alfredii</name>
    <dbReference type="NCBI Taxonomy" id="1506179"/>
    <lineage>
        <taxon>Eukaryota</taxon>
        <taxon>Fungi</taxon>
        <taxon>Dikarya</taxon>
        <taxon>Ascomycota</taxon>
        <taxon>Pezizomycotina</taxon>
        <taxon>Eurotiomycetes</taxon>
        <taxon>Eurotiomycetidae</taxon>
        <taxon>Eurotiales</taxon>
        <taxon>Aspergillaceae</taxon>
        <taxon>Penicillium</taxon>
    </lineage>
</organism>
<feature type="transmembrane region" description="Helical" evidence="6">
    <location>
        <begin position="316"/>
        <end position="334"/>
    </location>
</feature>
<dbReference type="InterPro" id="IPR025256">
    <property type="entry name" value="TM7S3/TM198-like_dom"/>
</dbReference>
<feature type="region of interest" description="Disordered" evidence="5">
    <location>
        <begin position="773"/>
        <end position="804"/>
    </location>
</feature>
<keyword evidence="7" id="KW-0732">Signal</keyword>
<evidence type="ECO:0000313" key="11">
    <source>
        <dbReference type="Proteomes" id="UP001141434"/>
    </source>
</evidence>